<evidence type="ECO:0000256" key="1">
    <source>
        <dbReference type="SAM" id="Coils"/>
    </source>
</evidence>
<sequence>MQISKCLHDIKLAHSQSTVLPNKLTQKNLIKEKTFQSEMKYTVLALVCLVVVNGYSFKRTEKSKYLGDREKSILKHAGIEMAKEEFGEEGGEEAEKILDNCLEKADEKIGECMLDEGQRLCEGEDDQCKRIEEHILFTIAVGKHLLESGCLAEEVENADIESCIEGKCMKICGNVCDDMDGTEKECDCKKCCKVEEKDLESAVEELESKEEERSTRLNKLRKLNIFRSVLNKRYFGNLIKRK</sequence>
<proteinExistence type="predicted"/>
<keyword evidence="1" id="KW-0175">Coiled coil</keyword>
<reference evidence="2" key="1">
    <citation type="submission" date="2018-11" db="EMBL/GenBank/DDBJ databases">
        <authorList>
            <person name="Alioto T."/>
            <person name="Alioto T."/>
        </authorList>
    </citation>
    <scope>NUCLEOTIDE SEQUENCE</scope>
</reference>
<comment type="caution">
    <text evidence="2">The sequence shown here is derived from an EMBL/GenBank/DDBJ whole genome shotgun (WGS) entry which is preliminary data.</text>
</comment>
<protein>
    <submittedName>
        <fullName evidence="2">Uncharacterized protein</fullName>
    </submittedName>
</protein>
<accession>A0A8B6CU91</accession>
<dbReference type="OrthoDB" id="6145046at2759"/>
<organism evidence="2 3">
    <name type="scientific">Mytilus galloprovincialis</name>
    <name type="common">Mediterranean mussel</name>
    <dbReference type="NCBI Taxonomy" id="29158"/>
    <lineage>
        <taxon>Eukaryota</taxon>
        <taxon>Metazoa</taxon>
        <taxon>Spiralia</taxon>
        <taxon>Lophotrochozoa</taxon>
        <taxon>Mollusca</taxon>
        <taxon>Bivalvia</taxon>
        <taxon>Autobranchia</taxon>
        <taxon>Pteriomorphia</taxon>
        <taxon>Mytilida</taxon>
        <taxon>Mytiloidea</taxon>
        <taxon>Mytilidae</taxon>
        <taxon>Mytilinae</taxon>
        <taxon>Mytilus</taxon>
    </lineage>
</organism>
<dbReference type="Proteomes" id="UP000596742">
    <property type="component" value="Unassembled WGS sequence"/>
</dbReference>
<dbReference type="AlphaFoldDB" id="A0A8B6CU91"/>
<feature type="coiled-coil region" evidence="1">
    <location>
        <begin position="189"/>
        <end position="223"/>
    </location>
</feature>
<gene>
    <name evidence="2" type="ORF">MGAL_10B083169</name>
</gene>
<dbReference type="EMBL" id="UYJE01002420">
    <property type="protein sequence ID" value="VDI10631.1"/>
    <property type="molecule type" value="Genomic_DNA"/>
</dbReference>
<name>A0A8B6CU91_MYTGA</name>
<evidence type="ECO:0000313" key="2">
    <source>
        <dbReference type="EMBL" id="VDI10631.1"/>
    </source>
</evidence>
<evidence type="ECO:0000313" key="3">
    <source>
        <dbReference type="Proteomes" id="UP000596742"/>
    </source>
</evidence>
<keyword evidence="3" id="KW-1185">Reference proteome</keyword>